<reference evidence="6 7" key="2">
    <citation type="submission" date="2016-10" db="EMBL/GenBank/DDBJ databases">
        <authorList>
            <person name="Varghese N."/>
            <person name="Submissions S."/>
        </authorList>
    </citation>
    <scope>NUCLEOTIDE SEQUENCE [LARGE SCALE GENOMIC DNA]</scope>
    <source>
        <strain evidence="6 7">DSM 24802</strain>
    </source>
</reference>
<evidence type="ECO:0000256" key="1">
    <source>
        <dbReference type="ARBA" id="ARBA00004418"/>
    </source>
</evidence>
<dbReference type="GO" id="GO:0042597">
    <property type="term" value="C:periplasmic space"/>
    <property type="evidence" value="ECO:0007669"/>
    <property type="project" value="UniProtKB-SubCell"/>
</dbReference>
<dbReference type="RefSeq" id="WP_035840329.1">
    <property type="nucleotide sequence ID" value="NZ_BNAB01000033.1"/>
</dbReference>
<dbReference type="InterPro" id="IPR006311">
    <property type="entry name" value="TAT_signal"/>
</dbReference>
<dbReference type="PANTHER" id="PTHR30024">
    <property type="entry name" value="ALIPHATIC SULFONATES-BINDING PROTEIN-RELATED"/>
    <property type="match status" value="1"/>
</dbReference>
<evidence type="ECO:0000256" key="2">
    <source>
        <dbReference type="ARBA" id="ARBA00010742"/>
    </source>
</evidence>
<dbReference type="EMBL" id="BNAB01000033">
    <property type="protein sequence ID" value="GHE06134.1"/>
    <property type="molecule type" value="Genomic_DNA"/>
</dbReference>
<evidence type="ECO:0000313" key="5">
    <source>
        <dbReference type="EMBL" id="GHE06134.1"/>
    </source>
</evidence>
<comment type="similarity">
    <text evidence="2">Belongs to the bacterial solute-binding protein SsuA/TauA family.</text>
</comment>
<dbReference type="EMBL" id="FNOB01000035">
    <property type="protein sequence ID" value="SDX86451.1"/>
    <property type="molecule type" value="Genomic_DNA"/>
</dbReference>
<feature type="domain" description="SsuA/THI5-like" evidence="4">
    <location>
        <begin position="42"/>
        <end position="254"/>
    </location>
</feature>
<dbReference type="SUPFAM" id="SSF53850">
    <property type="entry name" value="Periplasmic binding protein-like II"/>
    <property type="match status" value="1"/>
</dbReference>
<protein>
    <submittedName>
        <fullName evidence="6">NitT/TauT family transport system substrate-binding protein</fullName>
    </submittedName>
</protein>
<dbReference type="PANTHER" id="PTHR30024:SF47">
    <property type="entry name" value="TAURINE-BINDING PERIPLASMIC PROTEIN"/>
    <property type="match status" value="1"/>
</dbReference>
<dbReference type="InterPro" id="IPR015168">
    <property type="entry name" value="SsuA/THI5"/>
</dbReference>
<dbReference type="Proteomes" id="UP000199541">
    <property type="component" value="Unassembled WGS sequence"/>
</dbReference>
<reference evidence="5" key="1">
    <citation type="journal article" date="2014" name="Int. J. Syst. Evol. Microbiol.">
        <title>Complete genome sequence of Corynebacterium casei LMG S-19264T (=DSM 44701T), isolated from a smear-ripened cheese.</title>
        <authorList>
            <consortium name="US DOE Joint Genome Institute (JGI-PGF)"/>
            <person name="Walter F."/>
            <person name="Albersmeier A."/>
            <person name="Kalinowski J."/>
            <person name="Ruckert C."/>
        </authorList>
    </citation>
    <scope>NUCLEOTIDE SEQUENCE</scope>
    <source>
        <strain evidence="5">CGMCC 1.10859</strain>
    </source>
</reference>
<evidence type="ECO:0000313" key="6">
    <source>
        <dbReference type="EMBL" id="SDX86451.1"/>
    </source>
</evidence>
<dbReference type="Pfam" id="PF09084">
    <property type="entry name" value="NMT1"/>
    <property type="match status" value="1"/>
</dbReference>
<comment type="subcellular location">
    <subcellularLocation>
        <location evidence="1">Periplasm</location>
    </subcellularLocation>
</comment>
<accession>A0AAN4UV02</accession>
<dbReference type="AlphaFoldDB" id="A0AAN4UV02"/>
<reference evidence="5" key="3">
    <citation type="submission" date="2023-06" db="EMBL/GenBank/DDBJ databases">
        <authorList>
            <person name="Sun Q."/>
            <person name="Zhou Y."/>
        </authorList>
    </citation>
    <scope>NUCLEOTIDE SEQUENCE</scope>
    <source>
        <strain evidence="5">CGMCC 1.10859</strain>
    </source>
</reference>
<dbReference type="PROSITE" id="PS51318">
    <property type="entry name" value="TAT"/>
    <property type="match status" value="1"/>
</dbReference>
<evidence type="ECO:0000256" key="3">
    <source>
        <dbReference type="ARBA" id="ARBA00022729"/>
    </source>
</evidence>
<name>A0AAN4UV02_9RHOB</name>
<dbReference type="Gene3D" id="3.40.190.10">
    <property type="entry name" value="Periplasmic binding protein-like II"/>
    <property type="match status" value="2"/>
</dbReference>
<evidence type="ECO:0000313" key="8">
    <source>
        <dbReference type="Proteomes" id="UP000634647"/>
    </source>
</evidence>
<comment type="caution">
    <text evidence="5">The sequence shown here is derived from an EMBL/GenBank/DDBJ whole genome shotgun (WGS) entry which is preliminary data.</text>
</comment>
<evidence type="ECO:0000259" key="4">
    <source>
        <dbReference type="Pfam" id="PF09084"/>
    </source>
</evidence>
<keyword evidence="3" id="KW-0732">Signal</keyword>
<proteinExistence type="inferred from homology"/>
<dbReference type="GO" id="GO:0042918">
    <property type="term" value="P:alkanesulfonate transmembrane transport"/>
    <property type="evidence" value="ECO:0007669"/>
    <property type="project" value="TreeGrafter"/>
</dbReference>
<sequence>MTTTNRRAVLAGLGAATAAPFILPRRARAAGTPIKVGILHFTSHAPAMIAKARGYFADQGFDVSFVGFQAAQPMAVAIASGDVDFGMTAISGGLVSLAQKGAVKIIGGALQEHKGIEGQKILASKKAYDAGLKTPEDLKGHSFGLTSAGSSFNYMADMIARKAGFPSSDIRFVPLQKVPAIIASLKSGQIDAWSIVPNIADALAKGGSVVEIGKISDYIPDYQVTTVFTSAKNADHKPEVVKRYLAALSKGIDDYNNALVYKKADAKEVDEVVKIIHEYVYSSMPLEKAAPRIQHGAMLVNPGAAITMSSVRSQLEWLQGANMAPKDVTMDQLVKSGYVKEL</sequence>
<keyword evidence="7" id="KW-1185">Reference proteome</keyword>
<dbReference type="Proteomes" id="UP000634647">
    <property type="component" value="Unassembled WGS sequence"/>
</dbReference>
<evidence type="ECO:0000313" key="7">
    <source>
        <dbReference type="Proteomes" id="UP000199541"/>
    </source>
</evidence>
<gene>
    <name evidence="5" type="ORF">GCM10008024_39540</name>
    <name evidence="6" type="ORF">SAMN05444006_13513</name>
</gene>
<organism evidence="5 8">
    <name type="scientific">Allgaiera indica</name>
    <dbReference type="NCBI Taxonomy" id="765699"/>
    <lineage>
        <taxon>Bacteria</taxon>
        <taxon>Pseudomonadati</taxon>
        <taxon>Pseudomonadota</taxon>
        <taxon>Alphaproteobacteria</taxon>
        <taxon>Rhodobacterales</taxon>
        <taxon>Paracoccaceae</taxon>
        <taxon>Allgaiera</taxon>
    </lineage>
</organism>